<sequence length="130" mass="15091">MKKWLILPAAALSIFCLLVWWVYGLWPIASISGNLAARWDTWHGHYEVQGYGLPVPWTPEYAATLHDRYGIQHRAVTGCIVNNWILDRTDAYNRVSDERIRAKFGRDVVREAAREAEQNWQRTHADASKR</sequence>
<reference evidence="1" key="1">
    <citation type="submission" date="2021-04" db="EMBL/GenBank/DDBJ databases">
        <title>Phylogenetic analysis of Acidobacteriaceae.</title>
        <authorList>
            <person name="Qiu L."/>
            <person name="Zhang Q."/>
        </authorList>
    </citation>
    <scope>NUCLEOTIDE SEQUENCE</scope>
    <source>
        <strain evidence="1">DSM 25168</strain>
    </source>
</reference>
<keyword evidence="2" id="KW-1185">Reference proteome</keyword>
<dbReference type="AlphaFoldDB" id="A0A9J7BVY9"/>
<name>A0A9J7BVY9_9BACT</name>
<evidence type="ECO:0000313" key="2">
    <source>
        <dbReference type="Proteomes" id="UP001059380"/>
    </source>
</evidence>
<dbReference type="EMBL" id="CP093313">
    <property type="protein sequence ID" value="UWZ86871.1"/>
    <property type="molecule type" value="Genomic_DNA"/>
</dbReference>
<organism evidence="1 2">
    <name type="scientific">Occallatibacter riparius</name>
    <dbReference type="NCBI Taxonomy" id="1002689"/>
    <lineage>
        <taxon>Bacteria</taxon>
        <taxon>Pseudomonadati</taxon>
        <taxon>Acidobacteriota</taxon>
        <taxon>Terriglobia</taxon>
        <taxon>Terriglobales</taxon>
        <taxon>Acidobacteriaceae</taxon>
        <taxon>Occallatibacter</taxon>
    </lineage>
</organism>
<dbReference type="Proteomes" id="UP001059380">
    <property type="component" value="Chromosome"/>
</dbReference>
<accession>A0A9J7BVY9</accession>
<evidence type="ECO:0000313" key="1">
    <source>
        <dbReference type="EMBL" id="UWZ86871.1"/>
    </source>
</evidence>
<proteinExistence type="predicted"/>
<dbReference type="RefSeq" id="WP_260796508.1">
    <property type="nucleotide sequence ID" value="NZ_CP093313.1"/>
</dbReference>
<dbReference type="KEGG" id="orp:MOP44_13190"/>
<protein>
    <submittedName>
        <fullName evidence="1">Uncharacterized protein</fullName>
    </submittedName>
</protein>
<gene>
    <name evidence="1" type="ORF">MOP44_13190</name>
</gene>